<sequence length="320" mass="34563">MKNLITRCMILVAVVLTPVFGEAADDTKSILMITWRGLTTAEEGFVEKLGELGIDADIDHFDANRDQTELAGFLRENLDVLKTRDLIYTFGTTVTQTVNNFDIANVPRVFNIVADPVGVGLVGSLDCPPSGMTGAKMSLSPDENLELFRKIHPVQTMAILFDPRENNAVSEADHLTIAAEKLGITPKRLRFAPDADETDLQLSSLIPQLEGVDALYVTASSSFIAHSGILKEIIPDDLVSIGSSTAYIGEGITLAFGTEYRERGEAAAELAAKILLDDVPPNKLPIDEIDAADAILFVNADSKAASTLRLENATNTVVYK</sequence>
<keyword evidence="3" id="KW-1185">Reference proteome</keyword>
<reference evidence="3" key="1">
    <citation type="submission" date="2015-07" db="EMBL/GenBank/DDBJ databases">
        <authorList>
            <person name="Rodrigo-Torres Lidia"/>
            <person name="Arahal R.David."/>
        </authorList>
    </citation>
    <scope>NUCLEOTIDE SEQUENCE [LARGE SCALE GENOMIC DNA]</scope>
    <source>
        <strain evidence="3">CECT 5096</strain>
    </source>
</reference>
<feature type="signal peptide" evidence="1">
    <location>
        <begin position="1"/>
        <end position="23"/>
    </location>
</feature>
<proteinExistence type="predicted"/>
<protein>
    <submittedName>
        <fullName evidence="2">ABC-type uncharacterized transport system, periplasmic component</fullName>
    </submittedName>
</protein>
<dbReference type="EMBL" id="CXWC01000001">
    <property type="protein sequence ID" value="CTQ64342.1"/>
    <property type="molecule type" value="Genomic_DNA"/>
</dbReference>
<dbReference type="STRING" id="311410.LA5095_02979"/>
<evidence type="ECO:0000256" key="1">
    <source>
        <dbReference type="SAM" id="SignalP"/>
    </source>
</evidence>
<dbReference type="PANTHER" id="PTHR35271:SF1">
    <property type="entry name" value="ABC TRANSPORTER, SUBSTRATE-BINDING LIPOPROTEIN"/>
    <property type="match status" value="1"/>
</dbReference>
<name>A0A0M6Z8Q9_9HYPH</name>
<dbReference type="InterPro" id="IPR007487">
    <property type="entry name" value="ABC_transpt-TYRBP-like"/>
</dbReference>
<keyword evidence="1" id="KW-0732">Signal</keyword>
<organism evidence="2 3">
    <name type="scientific">Roseibium album</name>
    <dbReference type="NCBI Taxonomy" id="311410"/>
    <lineage>
        <taxon>Bacteria</taxon>
        <taxon>Pseudomonadati</taxon>
        <taxon>Pseudomonadota</taxon>
        <taxon>Alphaproteobacteria</taxon>
        <taxon>Hyphomicrobiales</taxon>
        <taxon>Stappiaceae</taxon>
        <taxon>Roseibium</taxon>
    </lineage>
</organism>
<dbReference type="Proteomes" id="UP000049983">
    <property type="component" value="Unassembled WGS sequence"/>
</dbReference>
<dbReference type="PANTHER" id="PTHR35271">
    <property type="entry name" value="ABC TRANSPORTER, SUBSTRATE-BINDING LIPOPROTEIN-RELATED"/>
    <property type="match status" value="1"/>
</dbReference>
<dbReference type="Pfam" id="PF04392">
    <property type="entry name" value="ABC_sub_bind"/>
    <property type="match status" value="1"/>
</dbReference>
<feature type="chain" id="PRO_5009787696" evidence="1">
    <location>
        <begin position="24"/>
        <end position="320"/>
    </location>
</feature>
<evidence type="ECO:0000313" key="2">
    <source>
        <dbReference type="EMBL" id="CTQ64342.1"/>
    </source>
</evidence>
<dbReference type="Gene3D" id="3.40.50.2300">
    <property type="match status" value="2"/>
</dbReference>
<dbReference type="OrthoDB" id="9776955at2"/>
<gene>
    <name evidence="2" type="ORF">LA5096_00348</name>
</gene>
<accession>A0A0M6Z8Q9</accession>
<dbReference type="AlphaFoldDB" id="A0A0M6Z8Q9"/>
<evidence type="ECO:0000313" key="3">
    <source>
        <dbReference type="Proteomes" id="UP000049983"/>
    </source>
</evidence>